<protein>
    <recommendedName>
        <fullName evidence="2 8">Argininosuccinate synthase</fullName>
        <ecNumber evidence="2 8">6.3.4.5</ecNumber>
    </recommendedName>
    <alternativeName>
        <fullName evidence="8">Citrulline--aspartate ligase</fullName>
    </alternativeName>
</protein>
<feature type="binding site" evidence="8">
    <location>
        <position position="258"/>
    </location>
    <ligand>
        <name>L-citrulline</name>
        <dbReference type="ChEBI" id="CHEBI:57743"/>
    </ligand>
</feature>
<feature type="binding site" evidence="8">
    <location>
        <position position="121"/>
    </location>
    <ligand>
        <name>L-aspartate</name>
        <dbReference type="ChEBI" id="CHEBI:29991"/>
    </ligand>
</feature>
<dbReference type="GO" id="GO:0004055">
    <property type="term" value="F:argininosuccinate synthase activity"/>
    <property type="evidence" value="ECO:0007669"/>
    <property type="project" value="UniProtKB-EC"/>
</dbReference>
<feature type="binding site" evidence="8">
    <location>
        <position position="124"/>
    </location>
    <ligand>
        <name>L-citrulline</name>
        <dbReference type="ChEBI" id="CHEBI:57743"/>
    </ligand>
</feature>
<dbReference type="CDD" id="cd01999">
    <property type="entry name" value="ASS"/>
    <property type="match status" value="1"/>
</dbReference>
<dbReference type="Proteomes" id="UP000643580">
    <property type="component" value="Unassembled WGS sequence"/>
</dbReference>
<comment type="similarity">
    <text evidence="8">Belongs to the argininosuccinate synthase family. Type 1 subfamily.</text>
</comment>
<reference evidence="11 12" key="1">
    <citation type="journal article" date="2020" name="ISME J.">
        <title>Comparative genomics reveals insights into cyanobacterial evolution and habitat adaptation.</title>
        <authorList>
            <person name="Chen M.Y."/>
            <person name="Teng W.K."/>
            <person name="Zhao L."/>
            <person name="Hu C.X."/>
            <person name="Zhou Y.K."/>
            <person name="Han B.P."/>
            <person name="Song L.R."/>
            <person name="Shu W.S."/>
        </authorList>
    </citation>
    <scope>NUCLEOTIDE SEQUENCE [LARGE SCALE GENOMIC DNA]</scope>
    <source>
        <strain evidence="11 12">FACHB-393</strain>
    </source>
</reference>
<dbReference type="NCBIfam" id="TIGR00032">
    <property type="entry name" value="argG"/>
    <property type="match status" value="1"/>
</dbReference>
<dbReference type="InterPro" id="IPR023434">
    <property type="entry name" value="Arginosuc_synth_type_1_subfam"/>
</dbReference>
<feature type="binding site" evidence="8">
    <location>
        <position position="84"/>
    </location>
    <ligand>
        <name>L-citrulline</name>
        <dbReference type="ChEBI" id="CHEBI:57743"/>
    </ligand>
</feature>
<feature type="binding site" evidence="8">
    <location>
        <begin position="6"/>
        <end position="14"/>
    </location>
    <ligand>
        <name>ATP</name>
        <dbReference type="ChEBI" id="CHEBI:30616"/>
    </ligand>
</feature>
<keyword evidence="8" id="KW-0963">Cytoplasm</keyword>
<dbReference type="Pfam" id="PF00764">
    <property type="entry name" value="Arginosuc_synth"/>
    <property type="match status" value="1"/>
</dbReference>
<dbReference type="InterPro" id="IPR048268">
    <property type="entry name" value="Arginosuc_syn_C"/>
</dbReference>
<keyword evidence="3 8" id="KW-0055">Arginine biosynthesis</keyword>
<feature type="binding site" evidence="8">
    <location>
        <position position="116"/>
    </location>
    <ligand>
        <name>L-aspartate</name>
        <dbReference type="ChEBI" id="CHEBI:29991"/>
    </ligand>
</feature>
<keyword evidence="7 8" id="KW-0067">ATP-binding</keyword>
<feature type="binding site" evidence="8">
    <location>
        <position position="120"/>
    </location>
    <ligand>
        <name>L-aspartate</name>
        <dbReference type="ChEBI" id="CHEBI:29991"/>
    </ligand>
</feature>
<comment type="caution">
    <text evidence="11">The sequence shown here is derived from an EMBL/GenBank/DDBJ whole genome shotgun (WGS) entry which is preliminary data.</text>
</comment>
<feature type="binding site" evidence="8">
    <location>
        <position position="120"/>
    </location>
    <ligand>
        <name>L-citrulline</name>
        <dbReference type="ChEBI" id="CHEBI:57743"/>
    </ligand>
</feature>
<proteinExistence type="inferred from homology"/>
<keyword evidence="12" id="KW-1185">Reference proteome</keyword>
<evidence type="ECO:0000256" key="1">
    <source>
        <dbReference type="ARBA" id="ARBA00004967"/>
    </source>
</evidence>
<comment type="subcellular location">
    <subcellularLocation>
        <location evidence="8">Cytoplasm</location>
    </subcellularLocation>
</comment>
<accession>A0ABR8IGK1</accession>
<feature type="domain" description="Arginosuccinate synthase C-terminal" evidence="10">
    <location>
        <begin position="172"/>
        <end position="388"/>
    </location>
</feature>
<feature type="binding site" evidence="8">
    <location>
        <position position="114"/>
    </location>
    <ligand>
        <name>ATP</name>
        <dbReference type="ChEBI" id="CHEBI:30616"/>
    </ligand>
</feature>
<dbReference type="SUPFAM" id="SSF52402">
    <property type="entry name" value="Adenine nucleotide alpha hydrolases-like"/>
    <property type="match status" value="1"/>
</dbReference>
<dbReference type="Pfam" id="PF20979">
    <property type="entry name" value="Arginosuc_syn_C"/>
    <property type="match status" value="1"/>
</dbReference>
<dbReference type="HAMAP" id="MF_00005">
    <property type="entry name" value="Arg_succ_synth_type1"/>
    <property type="match status" value="1"/>
</dbReference>
<evidence type="ECO:0000313" key="11">
    <source>
        <dbReference type="EMBL" id="MBD2650014.1"/>
    </source>
</evidence>
<feature type="binding site" evidence="8">
    <location>
        <position position="182"/>
    </location>
    <ligand>
        <name>L-citrulline</name>
        <dbReference type="ChEBI" id="CHEBI:57743"/>
    </ligand>
</feature>
<dbReference type="EC" id="6.3.4.5" evidence="2 8"/>
<dbReference type="Gene3D" id="3.40.50.620">
    <property type="entry name" value="HUPs"/>
    <property type="match status" value="1"/>
</dbReference>
<dbReference type="Gene3D" id="3.90.1260.10">
    <property type="entry name" value="Argininosuccinate synthetase, chain A, domain 2"/>
    <property type="match status" value="1"/>
</dbReference>
<evidence type="ECO:0000256" key="4">
    <source>
        <dbReference type="ARBA" id="ARBA00022598"/>
    </source>
</evidence>
<organism evidence="11 12">
    <name type="scientific">Nostoc foliaceum FACHB-393</name>
    <dbReference type="NCBI Taxonomy" id="2692915"/>
    <lineage>
        <taxon>Bacteria</taxon>
        <taxon>Bacillati</taxon>
        <taxon>Cyanobacteriota</taxon>
        <taxon>Cyanophyceae</taxon>
        <taxon>Nostocales</taxon>
        <taxon>Nostocaceae</taxon>
        <taxon>Nostoc</taxon>
        <taxon>Nostoc foliaceum</taxon>
    </lineage>
</organism>
<evidence type="ECO:0000256" key="3">
    <source>
        <dbReference type="ARBA" id="ARBA00022571"/>
    </source>
</evidence>
<feature type="binding site" evidence="8">
    <location>
        <position position="270"/>
    </location>
    <ligand>
        <name>L-citrulline</name>
        <dbReference type="ChEBI" id="CHEBI:57743"/>
    </ligand>
</feature>
<evidence type="ECO:0000313" key="12">
    <source>
        <dbReference type="Proteomes" id="UP000643580"/>
    </source>
</evidence>
<feature type="binding site" evidence="8">
    <location>
        <position position="173"/>
    </location>
    <ligand>
        <name>L-citrulline</name>
        <dbReference type="ChEBI" id="CHEBI:57743"/>
    </ligand>
</feature>
<dbReference type="InterPro" id="IPR048267">
    <property type="entry name" value="Arginosuc_syn_N"/>
</dbReference>
<dbReference type="PROSITE" id="PS00564">
    <property type="entry name" value="ARGININOSUCCIN_SYN_1"/>
    <property type="match status" value="1"/>
</dbReference>
<evidence type="ECO:0000256" key="8">
    <source>
        <dbReference type="HAMAP-Rule" id="MF_00005"/>
    </source>
</evidence>
<comment type="caution">
    <text evidence="8">Lacks conserved residue(s) required for the propagation of feature annotation.</text>
</comment>
<name>A0ABR8IGK1_9NOSO</name>
<dbReference type="PANTHER" id="PTHR11587">
    <property type="entry name" value="ARGININOSUCCINATE SYNTHASE"/>
    <property type="match status" value="1"/>
</dbReference>
<dbReference type="InterPro" id="IPR024074">
    <property type="entry name" value="AS_cat/multimer_dom_body"/>
</dbReference>
<feature type="binding site" evidence="8">
    <location>
        <position position="33"/>
    </location>
    <ligand>
        <name>ATP</name>
        <dbReference type="ChEBI" id="CHEBI:30616"/>
    </ligand>
</feature>
<dbReference type="NCBIfam" id="NF001770">
    <property type="entry name" value="PRK00509.1"/>
    <property type="match status" value="1"/>
</dbReference>
<evidence type="ECO:0000256" key="6">
    <source>
        <dbReference type="ARBA" id="ARBA00022741"/>
    </source>
</evidence>
<feature type="domain" description="Arginosuccinate synthase-like N-terminal" evidence="9">
    <location>
        <begin position="2"/>
        <end position="163"/>
    </location>
</feature>
<dbReference type="RefSeq" id="WP_190898760.1">
    <property type="nucleotide sequence ID" value="NZ_JACJTD010000048.1"/>
</dbReference>
<dbReference type="InterPro" id="IPR001518">
    <property type="entry name" value="Arginosuc_synth"/>
</dbReference>
<keyword evidence="5 8" id="KW-0028">Amino-acid biosynthesis</keyword>
<evidence type="ECO:0000256" key="7">
    <source>
        <dbReference type="ARBA" id="ARBA00022840"/>
    </source>
</evidence>
<sequence length="404" mass="45326">MKIVLAYSGGLDTSVALKWLQDKYSAEVIAFCANIGQFEPLDTIGSKAKQIGASKVYIEDLREEYLREYVFKALKANVVYEGQYLLAAPLGRPLIAKRLVEIAQQEKANAVAHGATGKGNDQVRFYCSIAALNPDLQIIAPVIEWEMKSRDDEIEYARTHNIEIAVSAAKPYSIDTNIWGTSIECGVLDNIKLPPPNEVYQITTSPLLAPDEPHDVCIGFEQGIPVSLDGKVIPPIQLVSELNTLGSKHGVGRIDILENRVVGIKTRGIYESPAGAILHFAHKELENLVLDRDLLHYKAQVAQQYSELVYYGLWFSPLREALDVFVGYTQSRVNGYITLRLYKGNLIVLNRDSEYAMYDHSLSTYDVEDQFDHKAGHGFSYIWSMPLRVKSKTDLKWDISRVNQ</sequence>
<evidence type="ECO:0000256" key="5">
    <source>
        <dbReference type="ARBA" id="ARBA00022605"/>
    </source>
</evidence>
<dbReference type="SUPFAM" id="SSF69864">
    <property type="entry name" value="Argininosuccinate synthetase, C-terminal domain"/>
    <property type="match status" value="1"/>
</dbReference>
<keyword evidence="6 8" id="KW-0547">Nucleotide-binding</keyword>
<comment type="pathway">
    <text evidence="1 8">Amino-acid biosynthesis; L-arginine biosynthesis; L-arginine from L-ornithine and carbamoyl phosphate: step 2/3.</text>
</comment>
<comment type="catalytic activity">
    <reaction evidence="8">
        <text>L-citrulline + L-aspartate + ATP = 2-(N(omega)-L-arginino)succinate + AMP + diphosphate + H(+)</text>
        <dbReference type="Rhea" id="RHEA:10932"/>
        <dbReference type="ChEBI" id="CHEBI:15378"/>
        <dbReference type="ChEBI" id="CHEBI:29991"/>
        <dbReference type="ChEBI" id="CHEBI:30616"/>
        <dbReference type="ChEBI" id="CHEBI:33019"/>
        <dbReference type="ChEBI" id="CHEBI:57472"/>
        <dbReference type="ChEBI" id="CHEBI:57743"/>
        <dbReference type="ChEBI" id="CHEBI:456215"/>
        <dbReference type="EC" id="6.3.4.5"/>
    </reaction>
</comment>
<keyword evidence="4 8" id="KW-0436">Ligase</keyword>
<dbReference type="InterPro" id="IPR018223">
    <property type="entry name" value="Arginosuc_synth_CS"/>
</dbReference>
<dbReference type="PROSITE" id="PS00565">
    <property type="entry name" value="ARGININOSUCCIN_SYN_2"/>
    <property type="match status" value="1"/>
</dbReference>
<gene>
    <name evidence="8" type="primary">argG</name>
    <name evidence="11" type="ORF">H6G92_28055</name>
</gene>
<evidence type="ECO:0000259" key="10">
    <source>
        <dbReference type="Pfam" id="PF20979"/>
    </source>
</evidence>
<evidence type="ECO:0000256" key="2">
    <source>
        <dbReference type="ARBA" id="ARBA00012286"/>
    </source>
</evidence>
<dbReference type="Gene3D" id="1.20.5.470">
    <property type="entry name" value="Single helix bin"/>
    <property type="match status" value="1"/>
</dbReference>
<evidence type="ECO:0000259" key="9">
    <source>
        <dbReference type="Pfam" id="PF00764"/>
    </source>
</evidence>
<dbReference type="InterPro" id="IPR014729">
    <property type="entry name" value="Rossmann-like_a/b/a_fold"/>
</dbReference>
<comment type="subunit">
    <text evidence="8">Homotetramer.</text>
</comment>
<dbReference type="EMBL" id="JACJTD010000048">
    <property type="protein sequence ID" value="MBD2650014.1"/>
    <property type="molecule type" value="Genomic_DNA"/>
</dbReference>
<dbReference type="PANTHER" id="PTHR11587:SF2">
    <property type="entry name" value="ARGININOSUCCINATE SYNTHASE"/>
    <property type="match status" value="1"/>
</dbReference>